<protein>
    <submittedName>
        <fullName evidence="2">Uncharacterized protein</fullName>
    </submittedName>
</protein>
<feature type="transmembrane region" description="Helical" evidence="1">
    <location>
        <begin position="6"/>
        <end position="29"/>
    </location>
</feature>
<dbReference type="AlphaFoldDB" id="A0A561QSF3"/>
<dbReference type="Proteomes" id="UP000320653">
    <property type="component" value="Unassembled WGS sequence"/>
</dbReference>
<dbReference type="EMBL" id="VIWP01000004">
    <property type="protein sequence ID" value="TWF53321.1"/>
    <property type="molecule type" value="Genomic_DNA"/>
</dbReference>
<accession>A0A561QSF3</accession>
<sequence length="30" mass="3103">MDDMITNVIAAAAALIIALYLGSFAAAMFL</sequence>
<keyword evidence="1" id="KW-0472">Membrane</keyword>
<reference evidence="2 3" key="1">
    <citation type="submission" date="2019-06" db="EMBL/GenBank/DDBJ databases">
        <title>Sorghum-associated microbial communities from plants grown in Nebraska, USA.</title>
        <authorList>
            <person name="Schachtman D."/>
        </authorList>
    </citation>
    <scope>NUCLEOTIDE SEQUENCE [LARGE SCALE GENOMIC DNA]</scope>
    <source>
        <strain evidence="2 3">1225</strain>
    </source>
</reference>
<name>A0A561QSF3_9HYPH</name>
<organism evidence="2 3">
    <name type="scientific">Neorhizobium alkalisoli</name>
    <dbReference type="NCBI Taxonomy" id="528178"/>
    <lineage>
        <taxon>Bacteria</taxon>
        <taxon>Pseudomonadati</taxon>
        <taxon>Pseudomonadota</taxon>
        <taxon>Alphaproteobacteria</taxon>
        <taxon>Hyphomicrobiales</taxon>
        <taxon>Rhizobiaceae</taxon>
        <taxon>Rhizobium/Agrobacterium group</taxon>
        <taxon>Neorhizobium</taxon>
    </lineage>
</organism>
<proteinExistence type="predicted"/>
<gene>
    <name evidence="2" type="ORF">FHW37_104600</name>
</gene>
<keyword evidence="3" id="KW-1185">Reference proteome</keyword>
<evidence type="ECO:0000256" key="1">
    <source>
        <dbReference type="SAM" id="Phobius"/>
    </source>
</evidence>
<keyword evidence="1" id="KW-0812">Transmembrane</keyword>
<keyword evidence="1" id="KW-1133">Transmembrane helix</keyword>
<comment type="caution">
    <text evidence="2">The sequence shown here is derived from an EMBL/GenBank/DDBJ whole genome shotgun (WGS) entry which is preliminary data.</text>
</comment>
<evidence type="ECO:0000313" key="3">
    <source>
        <dbReference type="Proteomes" id="UP000320653"/>
    </source>
</evidence>
<evidence type="ECO:0000313" key="2">
    <source>
        <dbReference type="EMBL" id="TWF53321.1"/>
    </source>
</evidence>